<keyword evidence="3" id="KW-1185">Reference proteome</keyword>
<dbReference type="Proteomes" id="UP000448177">
    <property type="component" value="Unassembled WGS sequence"/>
</dbReference>
<accession>A0A844KEW4</accession>
<protein>
    <submittedName>
        <fullName evidence="2">4-vinyl reductase</fullName>
    </submittedName>
</protein>
<name>A0A844KEW4_9FIRM</name>
<proteinExistence type="predicted"/>
<sequence>MMDENIFMKEKKPISFEDYLEYDENSRGNLGGELPVIVYRLLEYSIKDELAVRYGRAEQVEIFRNAGRKAGEFFARKMLNLNQPLDQFVGELQKKMAEMKIGVLRIESVDEESGQIILTVSEDADCSGLPVLGETVCNYDEGFISGILSLYSGKEYVAVETDCWATGGRVCRFQADVREGDS</sequence>
<gene>
    <name evidence="2" type="ORF">GMD21_06635</name>
</gene>
<dbReference type="PANTHER" id="PTHR35090">
    <property type="entry name" value="DNA-DIRECTED RNA POLYMERASE SUBUNIT I"/>
    <property type="match status" value="1"/>
</dbReference>
<dbReference type="AlphaFoldDB" id="A0A844KEW4"/>
<reference evidence="2 3" key="1">
    <citation type="journal article" date="2019" name="Nat. Med.">
        <title>A library of human gut bacterial isolates paired with longitudinal multiomics data enables mechanistic microbiome research.</title>
        <authorList>
            <person name="Poyet M."/>
            <person name="Groussin M."/>
            <person name="Gibbons S.M."/>
            <person name="Avila-Pacheco J."/>
            <person name="Jiang X."/>
            <person name="Kearney S.M."/>
            <person name="Perrotta A.R."/>
            <person name="Berdy B."/>
            <person name="Zhao S."/>
            <person name="Lieberman T.D."/>
            <person name="Swanson P.K."/>
            <person name="Smith M."/>
            <person name="Roesemann S."/>
            <person name="Alexander J.E."/>
            <person name="Rich S.A."/>
            <person name="Livny J."/>
            <person name="Vlamakis H."/>
            <person name="Clish C."/>
            <person name="Bullock K."/>
            <person name="Deik A."/>
            <person name="Scott J."/>
            <person name="Pierce K.A."/>
            <person name="Xavier R.J."/>
            <person name="Alm E.J."/>
        </authorList>
    </citation>
    <scope>NUCLEOTIDE SEQUENCE [LARGE SCALE GENOMIC DNA]</scope>
    <source>
        <strain evidence="2 3">BIOML-A1</strain>
    </source>
</reference>
<evidence type="ECO:0000313" key="3">
    <source>
        <dbReference type="Proteomes" id="UP000448177"/>
    </source>
</evidence>
<evidence type="ECO:0000313" key="2">
    <source>
        <dbReference type="EMBL" id="MTR76350.1"/>
    </source>
</evidence>
<dbReference type="PANTHER" id="PTHR35090:SF2">
    <property type="entry name" value="ARSR FAMILY TRANSCRIPTIONAL REGULATOR"/>
    <property type="match status" value="1"/>
</dbReference>
<comment type="caution">
    <text evidence="2">The sequence shown here is derived from an EMBL/GenBank/DDBJ whole genome shotgun (WGS) entry which is preliminary data.</text>
</comment>
<organism evidence="2 3">
    <name type="scientific">Mediterraneibacter faecis</name>
    <dbReference type="NCBI Taxonomy" id="592978"/>
    <lineage>
        <taxon>Bacteria</taxon>
        <taxon>Bacillati</taxon>
        <taxon>Bacillota</taxon>
        <taxon>Clostridia</taxon>
        <taxon>Lachnospirales</taxon>
        <taxon>Lachnospiraceae</taxon>
        <taxon>Mediterraneibacter</taxon>
    </lineage>
</organism>
<dbReference type="SUPFAM" id="SSF111126">
    <property type="entry name" value="Ligand-binding domain in the NO signalling and Golgi transport"/>
    <property type="match status" value="1"/>
</dbReference>
<dbReference type="InterPro" id="IPR004096">
    <property type="entry name" value="V4R"/>
</dbReference>
<dbReference type="Gene3D" id="3.30.1380.20">
    <property type="entry name" value="Trafficking protein particle complex subunit 3"/>
    <property type="match status" value="1"/>
</dbReference>
<dbReference type="InterPro" id="IPR024096">
    <property type="entry name" value="NO_sig/Golgi_transp_ligand-bd"/>
</dbReference>
<evidence type="ECO:0000259" key="1">
    <source>
        <dbReference type="SMART" id="SM00989"/>
    </source>
</evidence>
<dbReference type="EMBL" id="WNAF01000003">
    <property type="protein sequence ID" value="MTR76350.1"/>
    <property type="molecule type" value="Genomic_DNA"/>
</dbReference>
<feature type="domain" description="4-vinyl reductase 4VR" evidence="1">
    <location>
        <begin position="115"/>
        <end position="177"/>
    </location>
</feature>
<dbReference type="SMART" id="SM00989">
    <property type="entry name" value="V4R"/>
    <property type="match status" value="1"/>
</dbReference>
<dbReference type="Pfam" id="PF02830">
    <property type="entry name" value="V4R"/>
    <property type="match status" value="1"/>
</dbReference>